<comment type="subcellular location">
    <subcellularLocation>
        <location evidence="1">Nucleus</location>
    </subcellularLocation>
</comment>
<evidence type="ECO:0000313" key="7">
    <source>
        <dbReference type="EMBL" id="RDW23387.1"/>
    </source>
</evidence>
<dbReference type="PANTHER" id="PTHR21964">
    <property type="entry name" value="BREAST CANCER METASTASIS-SUPPRESSOR 1"/>
    <property type="match status" value="1"/>
</dbReference>
<dbReference type="InterPro" id="IPR013907">
    <property type="entry name" value="Sds3"/>
</dbReference>
<dbReference type="GO" id="GO:0010468">
    <property type="term" value="P:regulation of gene expression"/>
    <property type="evidence" value="ECO:0007669"/>
    <property type="project" value="UniProtKB-ARBA"/>
</dbReference>
<evidence type="ECO:0000256" key="1">
    <source>
        <dbReference type="ARBA" id="ARBA00004123"/>
    </source>
</evidence>
<evidence type="ECO:0000313" key="8">
    <source>
        <dbReference type="Proteomes" id="UP000256601"/>
    </source>
</evidence>
<feature type="region of interest" description="Disordered" evidence="6">
    <location>
        <begin position="1"/>
        <end position="106"/>
    </location>
</feature>
<feature type="non-terminal residue" evidence="7">
    <location>
        <position position="236"/>
    </location>
</feature>
<dbReference type="Pfam" id="PF08598">
    <property type="entry name" value="Sds3"/>
    <property type="match status" value="1"/>
</dbReference>
<dbReference type="AlphaFoldDB" id="A0A371BZ64"/>
<evidence type="ECO:0000256" key="3">
    <source>
        <dbReference type="ARBA" id="ARBA00023015"/>
    </source>
</evidence>
<keyword evidence="3" id="KW-0805">Transcription regulation</keyword>
<dbReference type="GO" id="GO:0005654">
    <property type="term" value="C:nucleoplasm"/>
    <property type="evidence" value="ECO:0007669"/>
    <property type="project" value="UniProtKB-ARBA"/>
</dbReference>
<feature type="non-terminal residue" evidence="7">
    <location>
        <position position="1"/>
    </location>
</feature>
<evidence type="ECO:0000256" key="6">
    <source>
        <dbReference type="SAM" id="MobiDB-lite"/>
    </source>
</evidence>
<dbReference type="EMBL" id="KZ859088">
    <property type="protein sequence ID" value="RDW23387.1"/>
    <property type="molecule type" value="Genomic_DNA"/>
</dbReference>
<accession>A0A371BZ64</accession>
<feature type="compositionally biased region" description="Basic and acidic residues" evidence="6">
    <location>
        <begin position="1"/>
        <end position="31"/>
    </location>
</feature>
<keyword evidence="2" id="KW-0678">Repressor</keyword>
<evidence type="ECO:0000256" key="4">
    <source>
        <dbReference type="ARBA" id="ARBA00023163"/>
    </source>
</evidence>
<keyword evidence="4" id="KW-0804">Transcription</keyword>
<name>A0A371BZ64_YARLL</name>
<dbReference type="SMART" id="SM01401">
    <property type="entry name" value="Sds3"/>
    <property type="match status" value="1"/>
</dbReference>
<feature type="compositionally biased region" description="Basic and acidic residues" evidence="6">
    <location>
        <begin position="95"/>
        <end position="106"/>
    </location>
</feature>
<evidence type="ECO:0000256" key="2">
    <source>
        <dbReference type="ARBA" id="ARBA00022491"/>
    </source>
</evidence>
<organism evidence="7 8">
    <name type="scientific">Yarrowia lipolytica</name>
    <name type="common">Candida lipolytica</name>
    <dbReference type="NCBI Taxonomy" id="4952"/>
    <lineage>
        <taxon>Eukaryota</taxon>
        <taxon>Fungi</taxon>
        <taxon>Dikarya</taxon>
        <taxon>Ascomycota</taxon>
        <taxon>Saccharomycotina</taxon>
        <taxon>Dipodascomycetes</taxon>
        <taxon>Dipodascales</taxon>
        <taxon>Dipodascales incertae sedis</taxon>
        <taxon>Yarrowia</taxon>
    </lineage>
</organism>
<feature type="compositionally biased region" description="Acidic residues" evidence="6">
    <location>
        <begin position="45"/>
        <end position="55"/>
    </location>
</feature>
<evidence type="ECO:0000256" key="5">
    <source>
        <dbReference type="ARBA" id="ARBA00023242"/>
    </source>
</evidence>
<protein>
    <submittedName>
        <fullName evidence="7">Sds3-like-domain-containing protein</fullName>
    </submittedName>
</protein>
<proteinExistence type="predicted"/>
<sequence>VDESKEAEAKEGLKESETADVDNKDANETKDMPTPINQTEPSDNEHEEDKEEEVTKEDKDKEENEDEDEDEDEDEEKEVEDEGDEEGEGDDNDKEDSPADADKVDMRPAAMTSLAEIEVDFAKLRDFMFKEKLAAFEVEMGLCVKGTHPELHAVYEQISKMRDDKIKLAKTRRKYKLQCINNQTRASRVQIHQQFLKDQGDARSGLLLKTTEEWYRVNRERRAMDLMVPDYGYTIP</sequence>
<dbReference type="VEuPathDB" id="FungiDB:YALI1_F08745g"/>
<reference evidence="7 8" key="1">
    <citation type="submission" date="2018-07" db="EMBL/GenBank/DDBJ databases">
        <title>Draft Genome Assemblies for Five Robust Yarrowia lipolytica Strains Exhibiting High Lipid Production and Pentose Sugar Utilization and Sugar Alcohol Secretion from Undetoxified Lignocellulosic Biomass Hydrolysates.</title>
        <authorList>
            <consortium name="DOE Joint Genome Institute"/>
            <person name="Walker C."/>
            <person name="Ryu S."/>
            <person name="Na H."/>
            <person name="Zane M."/>
            <person name="LaButti K."/>
            <person name="Lipzen A."/>
            <person name="Haridas S."/>
            <person name="Barry K."/>
            <person name="Grigoriev I.V."/>
            <person name="Quarterman J."/>
            <person name="Slininger P."/>
            <person name="Dien B."/>
            <person name="Trinh C.T."/>
        </authorList>
    </citation>
    <scope>NUCLEOTIDE SEQUENCE [LARGE SCALE GENOMIC DNA]</scope>
    <source>
        <strain evidence="7 8">YB392</strain>
    </source>
</reference>
<gene>
    <name evidence="7" type="ORF">B0I71DRAFT_67524</name>
</gene>
<keyword evidence="5" id="KW-0539">Nucleus</keyword>
<feature type="compositionally biased region" description="Acidic residues" evidence="6">
    <location>
        <begin position="63"/>
        <end position="94"/>
    </location>
</feature>
<dbReference type="Proteomes" id="UP000256601">
    <property type="component" value="Unassembled WGS sequence"/>
</dbReference>
<dbReference type="VEuPathDB" id="FungiDB:YALI0_F05896g"/>